<dbReference type="InterPro" id="IPR036890">
    <property type="entry name" value="HATPase_C_sf"/>
</dbReference>
<dbReference type="PROSITE" id="PS50109">
    <property type="entry name" value="HIS_KIN"/>
    <property type="match status" value="1"/>
</dbReference>
<evidence type="ECO:0000256" key="7">
    <source>
        <dbReference type="ARBA" id="ARBA00022840"/>
    </source>
</evidence>
<dbReference type="STRING" id="401053.AciPR4_2865"/>
<dbReference type="CDD" id="cd00130">
    <property type="entry name" value="PAS"/>
    <property type="match status" value="1"/>
</dbReference>
<dbReference type="InterPro" id="IPR000700">
    <property type="entry name" value="PAS-assoc_C"/>
</dbReference>
<reference evidence="12 13" key="1">
    <citation type="journal article" date="2012" name="Stand. Genomic Sci.">
        <title>Complete genome sequence of Terriglobus saanensis type strain SP1PR4(T), an Acidobacteria from tundra soil.</title>
        <authorList>
            <person name="Rawat S.R."/>
            <person name="Mannisto M.K."/>
            <person name="Starovoytov V."/>
            <person name="Goodwin L."/>
            <person name="Nolan M."/>
            <person name="Hauser L."/>
            <person name="Land M."/>
            <person name="Davenport K.W."/>
            <person name="Woyke T."/>
            <person name="Haggblom M.M."/>
        </authorList>
    </citation>
    <scope>NUCLEOTIDE SEQUENCE</scope>
    <source>
        <strain evidence="13">ATCC BAA-1853 / DSM 23119 / SP1PR4</strain>
    </source>
</reference>
<dbReference type="GO" id="GO:0005524">
    <property type="term" value="F:ATP binding"/>
    <property type="evidence" value="ECO:0007669"/>
    <property type="project" value="UniProtKB-KW"/>
</dbReference>
<dbReference type="Pfam" id="PF08447">
    <property type="entry name" value="PAS_3"/>
    <property type="match status" value="1"/>
</dbReference>
<proteinExistence type="predicted"/>
<protein>
    <recommendedName>
        <fullName evidence="2">histidine kinase</fullName>
        <ecNumber evidence="2">2.7.13.3</ecNumber>
    </recommendedName>
</protein>
<dbReference type="Gene3D" id="3.30.450.20">
    <property type="entry name" value="PAS domain"/>
    <property type="match status" value="1"/>
</dbReference>
<evidence type="ECO:0000256" key="1">
    <source>
        <dbReference type="ARBA" id="ARBA00000085"/>
    </source>
</evidence>
<accession>E8V484</accession>
<evidence type="ECO:0000313" key="12">
    <source>
        <dbReference type="EMBL" id="ADV83633.1"/>
    </source>
</evidence>
<dbReference type="PROSITE" id="PS50112">
    <property type="entry name" value="PAS"/>
    <property type="match status" value="1"/>
</dbReference>
<dbReference type="InterPro" id="IPR035965">
    <property type="entry name" value="PAS-like_dom_sf"/>
</dbReference>
<feature type="domain" description="Histidine kinase" evidence="9">
    <location>
        <begin position="147"/>
        <end position="358"/>
    </location>
</feature>
<evidence type="ECO:0000256" key="8">
    <source>
        <dbReference type="ARBA" id="ARBA00023012"/>
    </source>
</evidence>
<evidence type="ECO:0000256" key="2">
    <source>
        <dbReference type="ARBA" id="ARBA00012438"/>
    </source>
</evidence>
<dbReference type="Pfam" id="PF00512">
    <property type="entry name" value="HisKA"/>
    <property type="match status" value="1"/>
</dbReference>
<feature type="domain" description="PAS" evidence="10">
    <location>
        <begin position="31"/>
        <end position="74"/>
    </location>
</feature>
<keyword evidence="4" id="KW-0808">Transferase</keyword>
<dbReference type="KEGG" id="tsa:AciPR4_2865"/>
<evidence type="ECO:0000259" key="10">
    <source>
        <dbReference type="PROSITE" id="PS50112"/>
    </source>
</evidence>
<evidence type="ECO:0000256" key="4">
    <source>
        <dbReference type="ARBA" id="ARBA00022679"/>
    </source>
</evidence>
<dbReference type="NCBIfam" id="TIGR00229">
    <property type="entry name" value="sensory_box"/>
    <property type="match status" value="1"/>
</dbReference>
<dbReference type="InterPro" id="IPR000014">
    <property type="entry name" value="PAS"/>
</dbReference>
<dbReference type="CDD" id="cd00082">
    <property type="entry name" value="HisKA"/>
    <property type="match status" value="1"/>
</dbReference>
<name>E8V484_TERSS</name>
<dbReference type="Pfam" id="PF02518">
    <property type="entry name" value="HATPase_c"/>
    <property type="match status" value="1"/>
</dbReference>
<evidence type="ECO:0000256" key="3">
    <source>
        <dbReference type="ARBA" id="ARBA00022553"/>
    </source>
</evidence>
<dbReference type="InterPro" id="IPR004358">
    <property type="entry name" value="Sig_transdc_His_kin-like_C"/>
</dbReference>
<dbReference type="PRINTS" id="PR00344">
    <property type="entry name" value="BCTRLSENSOR"/>
</dbReference>
<sequence>MKIEETLQLAAETAGVGTWHLTLPENELRSSPRCREIFGLSADAAFRYEDFLSAVHPDDRALVEAMVEHALDPKGTGLYELDYRVLYPDGTVRWVGGKGKAFFEEQNGQRVATRFIGTVLDRTERRKIQDALIEAEKLAVTGRLAASIAHEIRNPVDAVMSLLYLIRSESSETKRSEYIEQAEGELSRVAEIATNTLRFYQDPAGLTTFDLADLADTVLNLFRGRISTSRVKVQAELPRGVFVSAPQGELRQVVANLVGNALDAMPTGGRLILRIRKFVNSRTGKQCVRLTVADTGIGMSPEVLARVFEAFYTTKGAAGNGLGLWLSLEILKRCGSSMQVRSAVGRGTVFELSLEGAEPKIRS</sequence>
<dbReference type="SMART" id="SM00387">
    <property type="entry name" value="HATPase_c"/>
    <property type="match status" value="1"/>
</dbReference>
<dbReference type="eggNOG" id="COG4191">
    <property type="taxonomic scope" value="Bacteria"/>
</dbReference>
<dbReference type="InterPro" id="IPR003594">
    <property type="entry name" value="HATPase_dom"/>
</dbReference>
<dbReference type="HOGENOM" id="CLU_000445_114_39_0"/>
<gene>
    <name evidence="12" type="ordered locus">AciPR4_2865</name>
</gene>
<dbReference type="InterPro" id="IPR005467">
    <property type="entry name" value="His_kinase_dom"/>
</dbReference>
<evidence type="ECO:0000259" key="11">
    <source>
        <dbReference type="PROSITE" id="PS50113"/>
    </source>
</evidence>
<keyword evidence="7" id="KW-0067">ATP-binding</keyword>
<organism evidence="12 13">
    <name type="scientific">Terriglobus saanensis (strain ATCC BAA-1853 / DSM 23119 / SP1PR4)</name>
    <dbReference type="NCBI Taxonomy" id="401053"/>
    <lineage>
        <taxon>Bacteria</taxon>
        <taxon>Pseudomonadati</taxon>
        <taxon>Acidobacteriota</taxon>
        <taxon>Terriglobia</taxon>
        <taxon>Terriglobales</taxon>
        <taxon>Acidobacteriaceae</taxon>
        <taxon>Terriglobus</taxon>
    </lineage>
</organism>
<dbReference type="PANTHER" id="PTHR43065">
    <property type="entry name" value="SENSOR HISTIDINE KINASE"/>
    <property type="match status" value="1"/>
</dbReference>
<dbReference type="Gene3D" id="2.10.70.100">
    <property type="match status" value="1"/>
</dbReference>
<dbReference type="GO" id="GO:0000155">
    <property type="term" value="F:phosphorelay sensor kinase activity"/>
    <property type="evidence" value="ECO:0007669"/>
    <property type="project" value="InterPro"/>
</dbReference>
<comment type="catalytic activity">
    <reaction evidence="1">
        <text>ATP + protein L-histidine = ADP + protein N-phospho-L-histidine.</text>
        <dbReference type="EC" id="2.7.13.3"/>
    </reaction>
</comment>
<dbReference type="Proteomes" id="UP000006844">
    <property type="component" value="Chromosome"/>
</dbReference>
<dbReference type="InterPro" id="IPR003661">
    <property type="entry name" value="HisK_dim/P_dom"/>
</dbReference>
<evidence type="ECO:0000256" key="5">
    <source>
        <dbReference type="ARBA" id="ARBA00022741"/>
    </source>
</evidence>
<dbReference type="EC" id="2.7.13.3" evidence="2"/>
<keyword evidence="6 12" id="KW-0418">Kinase</keyword>
<keyword evidence="8" id="KW-0902">Two-component regulatory system</keyword>
<dbReference type="InterPro" id="IPR013655">
    <property type="entry name" value="PAS_fold_3"/>
</dbReference>
<dbReference type="InterPro" id="IPR036097">
    <property type="entry name" value="HisK_dim/P_sf"/>
</dbReference>
<dbReference type="EMBL" id="CP002467">
    <property type="protein sequence ID" value="ADV83633.1"/>
    <property type="molecule type" value="Genomic_DNA"/>
</dbReference>
<dbReference type="AlphaFoldDB" id="E8V484"/>
<dbReference type="SUPFAM" id="SSF47384">
    <property type="entry name" value="Homodimeric domain of signal transducing histidine kinase"/>
    <property type="match status" value="1"/>
</dbReference>
<dbReference type="OrthoDB" id="9815750at2"/>
<keyword evidence="13" id="KW-1185">Reference proteome</keyword>
<evidence type="ECO:0000313" key="13">
    <source>
        <dbReference type="Proteomes" id="UP000006844"/>
    </source>
</evidence>
<dbReference type="SUPFAM" id="SSF55874">
    <property type="entry name" value="ATPase domain of HSP90 chaperone/DNA topoisomerase II/histidine kinase"/>
    <property type="match status" value="1"/>
</dbReference>
<dbReference type="RefSeq" id="WP_013569366.1">
    <property type="nucleotide sequence ID" value="NC_014963.1"/>
</dbReference>
<keyword evidence="5" id="KW-0547">Nucleotide-binding</keyword>
<dbReference type="SUPFAM" id="SSF55785">
    <property type="entry name" value="PYP-like sensor domain (PAS domain)"/>
    <property type="match status" value="1"/>
</dbReference>
<dbReference type="PANTHER" id="PTHR43065:SF46">
    <property type="entry name" value="C4-DICARBOXYLATE TRANSPORT SENSOR PROTEIN DCTB"/>
    <property type="match status" value="1"/>
</dbReference>
<evidence type="ECO:0000256" key="6">
    <source>
        <dbReference type="ARBA" id="ARBA00022777"/>
    </source>
</evidence>
<dbReference type="Gene3D" id="3.30.565.10">
    <property type="entry name" value="Histidine kinase-like ATPase, C-terminal domain"/>
    <property type="match status" value="1"/>
</dbReference>
<dbReference type="PROSITE" id="PS50113">
    <property type="entry name" value="PAC"/>
    <property type="match status" value="1"/>
</dbReference>
<keyword evidence="3" id="KW-0597">Phosphoprotein</keyword>
<evidence type="ECO:0000259" key="9">
    <source>
        <dbReference type="PROSITE" id="PS50109"/>
    </source>
</evidence>
<dbReference type="Gene3D" id="1.10.287.130">
    <property type="match status" value="1"/>
</dbReference>
<dbReference type="SMART" id="SM00388">
    <property type="entry name" value="HisKA"/>
    <property type="match status" value="1"/>
</dbReference>
<feature type="domain" description="PAC" evidence="11">
    <location>
        <begin position="79"/>
        <end position="134"/>
    </location>
</feature>